<dbReference type="AlphaFoldDB" id="A0A5D3CRW7"/>
<proteinExistence type="predicted"/>
<organism evidence="8 9">
    <name type="scientific">Cucumis melo var. makuwa</name>
    <name type="common">Oriental melon</name>
    <dbReference type="NCBI Taxonomy" id="1194695"/>
    <lineage>
        <taxon>Eukaryota</taxon>
        <taxon>Viridiplantae</taxon>
        <taxon>Streptophyta</taxon>
        <taxon>Embryophyta</taxon>
        <taxon>Tracheophyta</taxon>
        <taxon>Spermatophyta</taxon>
        <taxon>Magnoliopsida</taxon>
        <taxon>eudicotyledons</taxon>
        <taxon>Gunneridae</taxon>
        <taxon>Pentapetalae</taxon>
        <taxon>rosids</taxon>
        <taxon>fabids</taxon>
        <taxon>Cucurbitales</taxon>
        <taxon>Cucurbitaceae</taxon>
        <taxon>Benincaseae</taxon>
        <taxon>Cucumis</taxon>
    </lineage>
</organism>
<dbReference type="GO" id="GO:0003964">
    <property type="term" value="F:RNA-directed DNA polymerase activity"/>
    <property type="evidence" value="ECO:0007669"/>
    <property type="project" value="UniProtKB-KW"/>
</dbReference>
<dbReference type="PANTHER" id="PTHR34072:SF52">
    <property type="entry name" value="RIBONUCLEASE H"/>
    <property type="match status" value="1"/>
</dbReference>
<evidence type="ECO:0000256" key="5">
    <source>
        <dbReference type="ARBA" id="ARBA00022801"/>
    </source>
</evidence>
<dbReference type="EMBL" id="SSTD01009491">
    <property type="protein sequence ID" value="TYK14150.1"/>
    <property type="molecule type" value="Genomic_DNA"/>
</dbReference>
<dbReference type="PANTHER" id="PTHR34072">
    <property type="entry name" value="ENZYMATIC POLYPROTEIN-RELATED"/>
    <property type="match status" value="1"/>
</dbReference>
<evidence type="ECO:0000256" key="1">
    <source>
        <dbReference type="ARBA" id="ARBA00022679"/>
    </source>
</evidence>
<keyword evidence="6" id="KW-0695">RNA-directed DNA polymerase</keyword>
<dbReference type="InterPro" id="IPR043502">
    <property type="entry name" value="DNA/RNA_pol_sf"/>
</dbReference>
<dbReference type="Pfam" id="PF17917">
    <property type="entry name" value="RT_RNaseH"/>
    <property type="match status" value="1"/>
</dbReference>
<dbReference type="GO" id="GO:0003676">
    <property type="term" value="F:nucleic acid binding"/>
    <property type="evidence" value="ECO:0007669"/>
    <property type="project" value="InterPro"/>
</dbReference>
<dbReference type="GO" id="GO:0016787">
    <property type="term" value="F:hydrolase activity"/>
    <property type="evidence" value="ECO:0007669"/>
    <property type="project" value="UniProtKB-KW"/>
</dbReference>
<reference evidence="8 9" key="1">
    <citation type="submission" date="2019-08" db="EMBL/GenBank/DDBJ databases">
        <title>Draft genome sequences of two oriental melons (Cucumis melo L. var makuwa).</title>
        <authorList>
            <person name="Kwon S.-Y."/>
        </authorList>
    </citation>
    <scope>NUCLEOTIDE SEQUENCE [LARGE SCALE GENOMIC DNA]</scope>
    <source>
        <strain evidence="9">cv. Chang Bougi</strain>
        <tissue evidence="8">Leaf</tissue>
    </source>
</reference>
<dbReference type="Gene3D" id="3.30.420.10">
    <property type="entry name" value="Ribonuclease H-like superfamily/Ribonuclease H"/>
    <property type="match status" value="1"/>
</dbReference>
<keyword evidence="5" id="KW-0378">Hydrolase</keyword>
<sequence length="448" mass="50725">MPYETYWDCVEPGASAPRQGKVFATNKSEAERARTVMTGMDWLAANHASIDCSRKEVVINPLTVTSLNLKSMVDTGEADVSLTLKPLVRDYLDVFPEELPRLPPYREIDFAIELEPGHVVSKDGVSIDAAKIEAVTSYPDLPQLMRAKPLRIVLQNLKQKLVTAPILIVLDGKVVAYASRQLKSHEQNYPTHDLELATVNFALKIWRDYLYGKTNVVVDALSRKVSHSAALIIRRVTLHQNLERAEIAESHNDPYLIEKRRLSKTWQADKFSISSNDGLLFERCLCVPTNSAVKTELLTKVHSFSFSMHPGLPKTLKGYTMVWVIIDRLTLARFIPGKSTYTTRLQAAMGTRLDFSTTFHPQIDGQTKHLNQILEDMLQACALEFPDSWDFHLHLRLMGPKLVQSTNEAIQKIRGHKMFLKVAPMKGVMRFERKEKLSPCFVGPFEIL</sequence>
<evidence type="ECO:0000313" key="8">
    <source>
        <dbReference type="EMBL" id="TYK14150.1"/>
    </source>
</evidence>
<keyword evidence="3" id="KW-0540">Nuclease</keyword>
<evidence type="ECO:0000259" key="7">
    <source>
        <dbReference type="Pfam" id="PF17917"/>
    </source>
</evidence>
<evidence type="ECO:0000313" key="9">
    <source>
        <dbReference type="Proteomes" id="UP000321947"/>
    </source>
</evidence>
<protein>
    <submittedName>
        <fullName evidence="8">Ty3-gypsy retrotransposon protein</fullName>
    </submittedName>
</protein>
<evidence type="ECO:0000256" key="6">
    <source>
        <dbReference type="ARBA" id="ARBA00022918"/>
    </source>
</evidence>
<keyword evidence="2" id="KW-0548">Nucleotidyltransferase</keyword>
<accession>A0A5D3CRW7</accession>
<gene>
    <name evidence="8" type="ORF">E5676_scaffold513G00210</name>
</gene>
<dbReference type="Proteomes" id="UP000321947">
    <property type="component" value="Unassembled WGS sequence"/>
</dbReference>
<evidence type="ECO:0000256" key="2">
    <source>
        <dbReference type="ARBA" id="ARBA00022695"/>
    </source>
</evidence>
<dbReference type="SUPFAM" id="SSF53098">
    <property type="entry name" value="Ribonuclease H-like"/>
    <property type="match status" value="1"/>
</dbReference>
<comment type="caution">
    <text evidence="8">The sequence shown here is derived from an EMBL/GenBank/DDBJ whole genome shotgun (WGS) entry which is preliminary data.</text>
</comment>
<name>A0A5D3CRW7_CUCMM</name>
<keyword evidence="4" id="KW-0255">Endonuclease</keyword>
<dbReference type="SUPFAM" id="SSF56672">
    <property type="entry name" value="DNA/RNA polymerases"/>
    <property type="match status" value="1"/>
</dbReference>
<dbReference type="InterPro" id="IPR041373">
    <property type="entry name" value="RT_RNaseH"/>
</dbReference>
<feature type="domain" description="Reverse transcriptase RNase H-like" evidence="7">
    <location>
        <begin position="173"/>
        <end position="217"/>
    </location>
</feature>
<keyword evidence="1" id="KW-0808">Transferase</keyword>
<evidence type="ECO:0000256" key="3">
    <source>
        <dbReference type="ARBA" id="ARBA00022722"/>
    </source>
</evidence>
<dbReference type="InterPro" id="IPR036397">
    <property type="entry name" value="RNaseH_sf"/>
</dbReference>
<dbReference type="InterPro" id="IPR012337">
    <property type="entry name" value="RNaseH-like_sf"/>
</dbReference>
<evidence type="ECO:0000256" key="4">
    <source>
        <dbReference type="ARBA" id="ARBA00022759"/>
    </source>
</evidence>
<dbReference type="GO" id="GO:0004519">
    <property type="term" value="F:endonuclease activity"/>
    <property type="evidence" value="ECO:0007669"/>
    <property type="project" value="UniProtKB-KW"/>
</dbReference>